<evidence type="ECO:0000313" key="1">
    <source>
        <dbReference type="EMBL" id="HGM59430.1"/>
    </source>
</evidence>
<gene>
    <name evidence="1" type="ORF">ENU14_07650</name>
</gene>
<proteinExistence type="predicted"/>
<accession>A0A7C4HCT8</accession>
<protein>
    <submittedName>
        <fullName evidence="1">Uncharacterized protein</fullName>
    </submittedName>
</protein>
<comment type="caution">
    <text evidence="1">The sequence shown here is derived from an EMBL/GenBank/DDBJ whole genome shotgun (WGS) entry which is preliminary data.</text>
</comment>
<organism evidence="1">
    <name type="scientific">Staphylothermus marinus</name>
    <dbReference type="NCBI Taxonomy" id="2280"/>
    <lineage>
        <taxon>Archaea</taxon>
        <taxon>Thermoproteota</taxon>
        <taxon>Thermoprotei</taxon>
        <taxon>Desulfurococcales</taxon>
        <taxon>Desulfurococcaceae</taxon>
        <taxon>Staphylothermus</taxon>
    </lineage>
</organism>
<dbReference type="EMBL" id="DTBJ01000064">
    <property type="protein sequence ID" value="HGM59430.1"/>
    <property type="molecule type" value="Genomic_DNA"/>
</dbReference>
<reference evidence="1" key="1">
    <citation type="journal article" date="2020" name="mSystems">
        <title>Genome- and Community-Level Interaction Insights into Carbon Utilization and Element Cycling Functions of Hydrothermarchaeota in Hydrothermal Sediment.</title>
        <authorList>
            <person name="Zhou Z."/>
            <person name="Liu Y."/>
            <person name="Xu W."/>
            <person name="Pan J."/>
            <person name="Luo Z.H."/>
            <person name="Li M."/>
        </authorList>
    </citation>
    <scope>NUCLEOTIDE SEQUENCE [LARGE SCALE GENOMIC DNA]</scope>
    <source>
        <strain evidence="1">SpSt-642</strain>
    </source>
</reference>
<name>A0A7C4HCT8_STAMA</name>
<sequence length="342" mass="38489">MKVLEIIPLEPLSLTLSPISGIDIFTVTHSTPIPLPTSIAGALGSSMNVVLSSNDPMGSLIELISRLKELCGNTEEPIVQGPLTCFEEWITDPSKCYAYIHGNRLLSLSFSGIEVRKKMVYLREECKDHVDCIVDFSPITMIGVSLQRTKPGEDKNVRYGYMYRYPLVIFRTSSRGVVNPIYVYRFNCRKDLNLINRFGGESRVAKFVTRNVEADFLNNIKTPLKKLERGLYISLSPIPMIPLKDNILRLESNAVEIPIPLFSVMGVPQEKSQPKIRVVRLGLGFSEVVRKRRPEILALPPGTVIRVENDVNPPTFSGDDLMKELLYIGFATLYKLSDRIEN</sequence>
<dbReference type="AlphaFoldDB" id="A0A7C4HCT8"/>